<evidence type="ECO:0000313" key="2">
    <source>
        <dbReference type="Proteomes" id="UP000798662"/>
    </source>
</evidence>
<comment type="caution">
    <text evidence="1">The sequence shown here is derived from an EMBL/GenBank/DDBJ whole genome shotgun (WGS) entry which is preliminary data.</text>
</comment>
<evidence type="ECO:0000313" key="1">
    <source>
        <dbReference type="EMBL" id="KAK1860382.1"/>
    </source>
</evidence>
<reference evidence="1" key="1">
    <citation type="submission" date="2019-11" db="EMBL/GenBank/DDBJ databases">
        <title>Nori genome reveals adaptations in red seaweeds to the harsh intertidal environment.</title>
        <authorList>
            <person name="Wang D."/>
            <person name="Mao Y."/>
        </authorList>
    </citation>
    <scope>NUCLEOTIDE SEQUENCE</scope>
    <source>
        <tissue evidence="1">Gametophyte</tissue>
    </source>
</reference>
<protein>
    <submittedName>
        <fullName evidence="1">Uncharacterized protein</fullName>
    </submittedName>
</protein>
<accession>A0ACC3BS98</accession>
<organism evidence="1 2">
    <name type="scientific">Pyropia yezoensis</name>
    <name type="common">Susabi-nori</name>
    <name type="synonym">Porphyra yezoensis</name>
    <dbReference type="NCBI Taxonomy" id="2788"/>
    <lineage>
        <taxon>Eukaryota</taxon>
        <taxon>Rhodophyta</taxon>
        <taxon>Bangiophyceae</taxon>
        <taxon>Bangiales</taxon>
        <taxon>Bangiaceae</taxon>
        <taxon>Pyropia</taxon>
    </lineage>
</organism>
<proteinExistence type="predicted"/>
<name>A0ACC3BS98_PYRYE</name>
<keyword evidence="2" id="KW-1185">Reference proteome</keyword>
<sequence length="194" mass="20406">MSFHRFLLPLARRSLLPSFRSPSVGAVDVTPAVSLTPAELDDAASLTPELAAEVVARMAGRLPMPVTRKVTAFVSVEQLRRALSAPALAAVLALAGLRHRPAEGMIKLPVDRHPTADANRAAAVLLMGQLLRAAKASVGEPLADEGGIQGGWAGLAAEVGQQAERDEDDVSVGLLALAADDWREIQASRRAKRG</sequence>
<gene>
    <name evidence="1" type="ORF">I4F81_002971</name>
</gene>
<dbReference type="Proteomes" id="UP000798662">
    <property type="component" value="Chromosome 1"/>
</dbReference>
<dbReference type="EMBL" id="CM020618">
    <property type="protein sequence ID" value="KAK1860382.1"/>
    <property type="molecule type" value="Genomic_DNA"/>
</dbReference>